<accession>A0A1R4ABH6</accession>
<reference evidence="3 4" key="2">
    <citation type="journal article" date="2013" name="PLoS ONE">
        <title>Whole genome mapping and re-organization of the nuclear and mitochondrial genomes of Babesia microti isolates.</title>
        <authorList>
            <person name="Cornillot E."/>
            <person name="Dassouli A."/>
            <person name="Garg A."/>
            <person name="Pachikara N."/>
            <person name="Randazzo S."/>
            <person name="Depoix D."/>
            <person name="Carcy B."/>
            <person name="Delbecq S."/>
            <person name="Frutos R."/>
            <person name="Silva J.C."/>
            <person name="Sutton R."/>
            <person name="Krause P.J."/>
            <person name="Mamoun C.B."/>
        </authorList>
    </citation>
    <scope>NUCLEOTIDE SEQUENCE [LARGE SCALE GENOMIC DNA]</scope>
    <source>
        <strain evidence="3 4">RI</strain>
    </source>
</reference>
<dbReference type="GeneID" id="24424967"/>
<dbReference type="PROSITE" id="PS51352">
    <property type="entry name" value="THIOREDOXIN_2"/>
    <property type="match status" value="1"/>
</dbReference>
<name>A0A1R4ABH6_BABMR</name>
<gene>
    <name evidence="3" type="ORF">BMR1_03g01656</name>
</gene>
<feature type="domain" description="Thioredoxin" evidence="2">
    <location>
        <begin position="37"/>
        <end position="150"/>
    </location>
</feature>
<dbReference type="InterPro" id="IPR050620">
    <property type="entry name" value="Thioredoxin_H-type-like"/>
</dbReference>
<dbReference type="Proteomes" id="UP000002899">
    <property type="component" value="Chromosome III"/>
</dbReference>
<feature type="region of interest" description="Disordered" evidence="1">
    <location>
        <begin position="1"/>
        <end position="26"/>
    </location>
</feature>
<dbReference type="CDD" id="cd02947">
    <property type="entry name" value="TRX_family"/>
    <property type="match status" value="1"/>
</dbReference>
<protein>
    <submittedName>
        <fullName evidence="3">Protein-tyrosine phosphatase</fullName>
    </submittedName>
</protein>
<dbReference type="EMBL" id="LN871598">
    <property type="protein sequence ID" value="SJK86369.1"/>
    <property type="molecule type" value="Genomic_DNA"/>
</dbReference>
<dbReference type="OrthoDB" id="10263751at2759"/>
<reference evidence="3 4" key="3">
    <citation type="journal article" date="2016" name="Sci. Rep.">
        <title>Genome-wide diversity and gene expression profiling of Babesia microti isolates identify polymorphic genes that mediate host-pathogen interactions.</title>
        <authorList>
            <person name="Silva J.C."/>
            <person name="Cornillot E."/>
            <person name="McCracken C."/>
            <person name="Usmani-Brown S."/>
            <person name="Dwivedi A."/>
            <person name="Ifeonu O.O."/>
            <person name="Crabtree J."/>
            <person name="Gotia H.T."/>
            <person name="Virji A.Z."/>
            <person name="Reynes C."/>
            <person name="Colinge J."/>
            <person name="Kumar V."/>
            <person name="Lawres L."/>
            <person name="Pazzi J.E."/>
            <person name="Pablo J.V."/>
            <person name="Hung C."/>
            <person name="Brancato J."/>
            <person name="Kumari P."/>
            <person name="Orvis J."/>
            <person name="Tretina K."/>
            <person name="Chibucos M."/>
            <person name="Ott S."/>
            <person name="Sadzewicz L."/>
            <person name="Sengamalay N."/>
            <person name="Shetty A.C."/>
            <person name="Su Q."/>
            <person name="Tallon L."/>
            <person name="Fraser C.M."/>
            <person name="Frutos R."/>
            <person name="Molina D.M."/>
            <person name="Krause P.J."/>
            <person name="Ben Mamoun C."/>
        </authorList>
    </citation>
    <scope>NUCLEOTIDE SEQUENCE [LARGE SCALE GENOMIC DNA]</scope>
    <source>
        <strain evidence="3 4">RI</strain>
    </source>
</reference>
<evidence type="ECO:0000259" key="2">
    <source>
        <dbReference type="PROSITE" id="PS51352"/>
    </source>
</evidence>
<evidence type="ECO:0000313" key="3">
    <source>
        <dbReference type="EMBL" id="SJK86369.1"/>
    </source>
</evidence>
<dbReference type="SUPFAM" id="SSF52833">
    <property type="entry name" value="Thioredoxin-like"/>
    <property type="match status" value="1"/>
</dbReference>
<dbReference type="VEuPathDB" id="PiroplasmaDB:BMR1_03g01656"/>
<sequence length="150" mass="16139">MSNASSSGYKSPTSRQNSNISPSVSNITSESQFDSLLSSSRRAPFSGIGQTLSGKVIDSGINLKNLVLMIGASWCGPCRSMKPFFQELSRRYSATFAYVDVDTVPSISERLRAHSLPTFIIFGGNDSKIKEINRIVGADKNGLVAALSKL</sequence>
<dbReference type="KEGG" id="bmic:BMR1_03g01656"/>
<dbReference type="InterPro" id="IPR013766">
    <property type="entry name" value="Thioredoxin_domain"/>
</dbReference>
<dbReference type="Gene3D" id="3.40.30.10">
    <property type="entry name" value="Glutaredoxin"/>
    <property type="match status" value="1"/>
</dbReference>
<organism evidence="3 4">
    <name type="scientific">Babesia microti (strain RI)</name>
    <dbReference type="NCBI Taxonomy" id="1133968"/>
    <lineage>
        <taxon>Eukaryota</taxon>
        <taxon>Sar</taxon>
        <taxon>Alveolata</taxon>
        <taxon>Apicomplexa</taxon>
        <taxon>Aconoidasida</taxon>
        <taxon>Piroplasmida</taxon>
        <taxon>Babesiidae</taxon>
        <taxon>Babesia</taxon>
    </lineage>
</organism>
<dbReference type="RefSeq" id="XP_012648942.2">
    <property type="nucleotide sequence ID" value="XM_012793488.2"/>
</dbReference>
<reference evidence="3 4" key="1">
    <citation type="journal article" date="2012" name="Nucleic Acids Res.">
        <title>Sequencing of the smallest Apicomplexan genome from the human pathogen Babesia microti.</title>
        <authorList>
            <person name="Cornillot E."/>
            <person name="Hadj-Kaddour K."/>
            <person name="Dassouli A."/>
            <person name="Noel B."/>
            <person name="Ranwez V."/>
            <person name="Vacherie B."/>
            <person name="Augagneur Y."/>
            <person name="Bres V."/>
            <person name="Duclos A."/>
            <person name="Randazzo S."/>
            <person name="Carcy B."/>
            <person name="Debierre-Grockiego F."/>
            <person name="Delbecq S."/>
            <person name="Moubri-Menage K."/>
            <person name="Shams-Eldin H."/>
            <person name="Usmani-Brown S."/>
            <person name="Bringaud F."/>
            <person name="Wincker P."/>
            <person name="Vivares C.P."/>
            <person name="Schwarz R.T."/>
            <person name="Schetters T.P."/>
            <person name="Krause P.J."/>
            <person name="Gorenflot A."/>
            <person name="Berry V."/>
            <person name="Barbe V."/>
            <person name="Ben Mamoun C."/>
        </authorList>
    </citation>
    <scope>NUCLEOTIDE SEQUENCE [LARGE SCALE GENOMIC DNA]</scope>
    <source>
        <strain evidence="3 4">RI</strain>
    </source>
</reference>
<dbReference type="PANTHER" id="PTHR10438:SF468">
    <property type="entry name" value="THIOREDOXIN-1-RELATED"/>
    <property type="match status" value="1"/>
</dbReference>
<dbReference type="PANTHER" id="PTHR10438">
    <property type="entry name" value="THIOREDOXIN"/>
    <property type="match status" value="1"/>
</dbReference>
<proteinExistence type="predicted"/>
<evidence type="ECO:0000256" key="1">
    <source>
        <dbReference type="SAM" id="MobiDB-lite"/>
    </source>
</evidence>
<dbReference type="Pfam" id="PF00085">
    <property type="entry name" value="Thioredoxin"/>
    <property type="match status" value="1"/>
</dbReference>
<dbReference type="InterPro" id="IPR036249">
    <property type="entry name" value="Thioredoxin-like_sf"/>
</dbReference>
<keyword evidence="4" id="KW-1185">Reference proteome</keyword>
<evidence type="ECO:0000313" key="4">
    <source>
        <dbReference type="Proteomes" id="UP000002899"/>
    </source>
</evidence>
<dbReference type="AlphaFoldDB" id="A0A1R4ABH6"/>